<dbReference type="InterPro" id="IPR013762">
    <property type="entry name" value="Integrase-like_cat_sf"/>
</dbReference>
<dbReference type="PANTHER" id="PTHR30349">
    <property type="entry name" value="PHAGE INTEGRASE-RELATED"/>
    <property type="match status" value="1"/>
</dbReference>
<dbReference type="RefSeq" id="WP_082125388.1">
    <property type="nucleotide sequence ID" value="NZ_JACHEK010000004.1"/>
</dbReference>
<dbReference type="Pfam" id="PF00589">
    <property type="entry name" value="Phage_integrase"/>
    <property type="match status" value="1"/>
</dbReference>
<dbReference type="InterPro" id="IPR011010">
    <property type="entry name" value="DNA_brk_join_enz"/>
</dbReference>
<accession>A0A841JT14</accession>
<dbReference type="GO" id="GO:0006310">
    <property type="term" value="P:DNA recombination"/>
    <property type="evidence" value="ECO:0007669"/>
    <property type="project" value="UniProtKB-KW"/>
</dbReference>
<proteinExistence type="inferred from homology"/>
<dbReference type="PANTHER" id="PTHR30349:SF41">
    <property type="entry name" value="INTEGRASE_RECOMBINASE PROTEIN MJ0367-RELATED"/>
    <property type="match status" value="1"/>
</dbReference>
<comment type="similarity">
    <text evidence="1">Belongs to the 'phage' integrase family.</text>
</comment>
<feature type="domain" description="Tyr recombinase" evidence="5">
    <location>
        <begin position="178"/>
        <end position="373"/>
    </location>
</feature>
<dbReference type="InterPro" id="IPR010998">
    <property type="entry name" value="Integrase_recombinase_N"/>
</dbReference>
<reference evidence="6 7" key="1">
    <citation type="submission" date="2020-08" db="EMBL/GenBank/DDBJ databases">
        <title>Genomic Encyclopedia of Type Strains, Phase IV (KMG-IV): sequencing the most valuable type-strain genomes for metagenomic binning, comparative biology and taxonomic classification.</title>
        <authorList>
            <person name="Goeker M."/>
        </authorList>
    </citation>
    <scope>NUCLEOTIDE SEQUENCE [LARGE SCALE GENOMIC DNA]</scope>
    <source>
        <strain evidence="6 7">DSM 103733</strain>
    </source>
</reference>
<name>A0A841JT14_9BACT</name>
<evidence type="ECO:0000256" key="3">
    <source>
        <dbReference type="ARBA" id="ARBA00023172"/>
    </source>
</evidence>
<dbReference type="CDD" id="cd00397">
    <property type="entry name" value="DNA_BRE_C"/>
    <property type="match status" value="1"/>
</dbReference>
<keyword evidence="3" id="KW-0233">DNA recombination</keyword>
<dbReference type="PROSITE" id="PS51898">
    <property type="entry name" value="TYR_RECOMBINASE"/>
    <property type="match status" value="1"/>
</dbReference>
<dbReference type="AlphaFoldDB" id="A0A841JT14"/>
<dbReference type="OrthoDB" id="105338at2"/>
<evidence type="ECO:0000256" key="2">
    <source>
        <dbReference type="ARBA" id="ARBA00023125"/>
    </source>
</evidence>
<dbReference type="InterPro" id="IPR050090">
    <property type="entry name" value="Tyrosine_recombinase_XerCD"/>
</dbReference>
<dbReference type="GO" id="GO:0003677">
    <property type="term" value="F:DNA binding"/>
    <property type="evidence" value="ECO:0007669"/>
    <property type="project" value="UniProtKB-KW"/>
</dbReference>
<comment type="caution">
    <text evidence="6">The sequence shown here is derived from an EMBL/GenBank/DDBJ whole genome shotgun (WGS) entry which is preliminary data.</text>
</comment>
<evidence type="ECO:0000256" key="4">
    <source>
        <dbReference type="SAM" id="MobiDB-lite"/>
    </source>
</evidence>
<dbReference type="SUPFAM" id="SSF56349">
    <property type="entry name" value="DNA breaking-rejoining enzymes"/>
    <property type="match status" value="1"/>
</dbReference>
<gene>
    <name evidence="6" type="ORF">HNQ77_002418</name>
</gene>
<sequence length="419" mass="48156">MLTLYRRHLKRCSKGNDRYWKRCSCPMWVEGTVNDTYIRRSLQTASWERAQGLAQEIESADDPKAPPPKKEDPVTLEKAVKEYLADAKARDLAESTLSKLTTIFEKQFLTWAKAEGYTLLREMDLRAVQSFRTTWKDGGMAKKKKQERVTGFFWFCIRAGWIATTPTLNLKRITVRQKPTDYFPRDEYARIIEATYQLDEGMERAYDIEKRGQRLRALVGLLRWSGLRIRDAVTLEKVRLLDNDDLFLYQAKTGVPVYVPLPHSVSEDLRNVPPGPKPNPRYFFWSGNGEPKSAVADWQRGLRRLFEVAALKNGDETLKRCFPHMFRDTFAVENLLAGVPIDQVSLLLGHKSVKITEKHYAPFVKARQEQLTASVRKAWGDLAPKPETPEPDEPATENRLVRSTGPTLVYSNQHALRNA</sequence>
<keyword evidence="2" id="KW-0238">DNA-binding</keyword>
<evidence type="ECO:0000256" key="1">
    <source>
        <dbReference type="ARBA" id="ARBA00008857"/>
    </source>
</evidence>
<dbReference type="GO" id="GO:0015074">
    <property type="term" value="P:DNA integration"/>
    <property type="evidence" value="ECO:0007669"/>
    <property type="project" value="InterPro"/>
</dbReference>
<protein>
    <submittedName>
        <fullName evidence="6">Integrase</fullName>
    </submittedName>
</protein>
<keyword evidence="7" id="KW-1185">Reference proteome</keyword>
<evidence type="ECO:0000313" key="6">
    <source>
        <dbReference type="EMBL" id="MBB6144466.1"/>
    </source>
</evidence>
<evidence type="ECO:0000259" key="5">
    <source>
        <dbReference type="PROSITE" id="PS51898"/>
    </source>
</evidence>
<dbReference type="Proteomes" id="UP000538666">
    <property type="component" value="Unassembled WGS sequence"/>
</dbReference>
<organism evidence="6 7">
    <name type="scientific">Silvibacterium bohemicum</name>
    <dbReference type="NCBI Taxonomy" id="1577686"/>
    <lineage>
        <taxon>Bacteria</taxon>
        <taxon>Pseudomonadati</taxon>
        <taxon>Acidobacteriota</taxon>
        <taxon>Terriglobia</taxon>
        <taxon>Terriglobales</taxon>
        <taxon>Acidobacteriaceae</taxon>
        <taxon>Silvibacterium</taxon>
    </lineage>
</organism>
<dbReference type="Gene3D" id="1.10.150.130">
    <property type="match status" value="1"/>
</dbReference>
<dbReference type="EMBL" id="JACHEK010000004">
    <property type="protein sequence ID" value="MBB6144466.1"/>
    <property type="molecule type" value="Genomic_DNA"/>
</dbReference>
<dbReference type="InterPro" id="IPR002104">
    <property type="entry name" value="Integrase_catalytic"/>
</dbReference>
<evidence type="ECO:0000313" key="7">
    <source>
        <dbReference type="Proteomes" id="UP000538666"/>
    </source>
</evidence>
<dbReference type="Gene3D" id="1.10.443.10">
    <property type="entry name" value="Intergrase catalytic core"/>
    <property type="match status" value="1"/>
</dbReference>
<feature type="region of interest" description="Disordered" evidence="4">
    <location>
        <begin position="381"/>
        <end position="404"/>
    </location>
</feature>